<accession>A0AA41FJL3</accession>
<dbReference type="InterPro" id="IPR023214">
    <property type="entry name" value="HAD_sf"/>
</dbReference>
<keyword evidence="1" id="KW-0378">Hydrolase</keyword>
<protein>
    <submittedName>
        <fullName evidence="1">HAD-IA family hydrolase</fullName>
    </submittedName>
</protein>
<dbReference type="SFLD" id="SFLDG01129">
    <property type="entry name" value="C1.5:_HAD__Beta-PGM__Phosphata"/>
    <property type="match status" value="1"/>
</dbReference>
<dbReference type="Gene3D" id="3.40.50.1000">
    <property type="entry name" value="HAD superfamily/HAD-like"/>
    <property type="match status" value="1"/>
</dbReference>
<evidence type="ECO:0000313" key="1">
    <source>
        <dbReference type="EMBL" id="MBT9812707.1"/>
    </source>
</evidence>
<dbReference type="GO" id="GO:0006281">
    <property type="term" value="P:DNA repair"/>
    <property type="evidence" value="ECO:0007669"/>
    <property type="project" value="TreeGrafter"/>
</dbReference>
<dbReference type="Pfam" id="PF13419">
    <property type="entry name" value="HAD_2"/>
    <property type="match status" value="1"/>
</dbReference>
<dbReference type="InterPro" id="IPR050155">
    <property type="entry name" value="HAD-like_hydrolase_sf"/>
</dbReference>
<sequence>MIKAVIFDMDGVLIDSEPCYQRATEEYLASYGVRLTREQLLRFPGRRFLKVMEEIGGEIPEENYRRIIDEFVPWTIDFEKALRCEVPQLFRDLREMGLTIAIASNSIQEKLNLFLRRCRLEEYVELVCSGADLGKGKPEPDIYLYTCGKLGLAPSECIAVEDSDCGLQAATGAGCRVVCLIDSRFAFRQENADIWIHNLRELPEVIKKVNSEDMRR</sequence>
<proteinExistence type="predicted"/>
<dbReference type="InterPro" id="IPR006439">
    <property type="entry name" value="HAD-SF_hydro_IA"/>
</dbReference>
<dbReference type="SUPFAM" id="SSF56784">
    <property type="entry name" value="HAD-like"/>
    <property type="match status" value="1"/>
</dbReference>
<dbReference type="CDD" id="cd07505">
    <property type="entry name" value="HAD_BPGM-like"/>
    <property type="match status" value="1"/>
</dbReference>
<gene>
    <name evidence="1" type="ORF">GPL26_24220</name>
</gene>
<dbReference type="NCBIfam" id="TIGR01509">
    <property type="entry name" value="HAD-SF-IA-v3"/>
    <property type="match status" value="1"/>
</dbReference>
<dbReference type="PANTHER" id="PTHR43434">
    <property type="entry name" value="PHOSPHOGLYCOLATE PHOSPHATASE"/>
    <property type="match status" value="1"/>
</dbReference>
<dbReference type="Proteomes" id="UP000708338">
    <property type="component" value="Unassembled WGS sequence"/>
</dbReference>
<dbReference type="Gene3D" id="1.10.150.240">
    <property type="entry name" value="Putative phosphatase, domain 2"/>
    <property type="match status" value="1"/>
</dbReference>
<dbReference type="InterPro" id="IPR023198">
    <property type="entry name" value="PGP-like_dom2"/>
</dbReference>
<dbReference type="InterPro" id="IPR036412">
    <property type="entry name" value="HAD-like_sf"/>
</dbReference>
<reference evidence="1" key="1">
    <citation type="journal article" date="2021" name="Gut Microbes">
        <title>A synthetic consortium of 100 gut commensals modulates the composition and function in a colon model of the microbiome of elderly subjects.</title>
        <authorList>
            <person name="Perez M."/>
            <person name="Ntemiri A."/>
            <person name="Tan H."/>
            <person name="Harris H.M.B."/>
            <person name="Roager H.M."/>
            <person name="Ribiere C."/>
            <person name="O'Toole P.W."/>
        </authorList>
    </citation>
    <scope>NUCLEOTIDE SEQUENCE</scope>
    <source>
        <strain evidence="1">MCC335</strain>
    </source>
</reference>
<organism evidence="1 2">
    <name type="scientific">Enterocloster citroniae</name>
    <dbReference type="NCBI Taxonomy" id="358743"/>
    <lineage>
        <taxon>Bacteria</taxon>
        <taxon>Bacillati</taxon>
        <taxon>Bacillota</taxon>
        <taxon>Clostridia</taxon>
        <taxon>Lachnospirales</taxon>
        <taxon>Lachnospiraceae</taxon>
        <taxon>Enterocloster</taxon>
    </lineage>
</organism>
<dbReference type="PANTHER" id="PTHR43434:SF1">
    <property type="entry name" value="PHOSPHOGLYCOLATE PHOSPHATASE"/>
    <property type="match status" value="1"/>
</dbReference>
<dbReference type="SFLD" id="SFLDS00003">
    <property type="entry name" value="Haloacid_Dehalogenase"/>
    <property type="match status" value="1"/>
</dbReference>
<dbReference type="GO" id="GO:0008967">
    <property type="term" value="F:phosphoglycolate phosphatase activity"/>
    <property type="evidence" value="ECO:0007669"/>
    <property type="project" value="TreeGrafter"/>
</dbReference>
<name>A0AA41FJL3_9FIRM</name>
<comment type="caution">
    <text evidence="1">The sequence shown here is derived from an EMBL/GenBank/DDBJ whole genome shotgun (WGS) entry which is preliminary data.</text>
</comment>
<dbReference type="RefSeq" id="WP_215630316.1">
    <property type="nucleotide sequence ID" value="NZ_WQPS01000065.1"/>
</dbReference>
<evidence type="ECO:0000313" key="2">
    <source>
        <dbReference type="Proteomes" id="UP000708338"/>
    </source>
</evidence>
<dbReference type="EMBL" id="WQPS01000065">
    <property type="protein sequence ID" value="MBT9812707.1"/>
    <property type="molecule type" value="Genomic_DNA"/>
</dbReference>
<dbReference type="SFLD" id="SFLDG01135">
    <property type="entry name" value="C1.5.6:_HAD__Beta-PGM__Phospha"/>
    <property type="match status" value="1"/>
</dbReference>
<dbReference type="AlphaFoldDB" id="A0AA41FJL3"/>
<dbReference type="InterPro" id="IPR041492">
    <property type="entry name" value="HAD_2"/>
</dbReference>